<evidence type="ECO:0000259" key="1">
    <source>
        <dbReference type="PROSITE" id="PS50075"/>
    </source>
</evidence>
<keyword evidence="3" id="KW-1185">Reference proteome</keyword>
<dbReference type="SUPFAM" id="SSF47336">
    <property type="entry name" value="ACP-like"/>
    <property type="match status" value="1"/>
</dbReference>
<protein>
    <submittedName>
        <fullName evidence="2">Acyl carrier protein</fullName>
    </submittedName>
</protein>
<dbReference type="AlphaFoldDB" id="I5AWK0"/>
<evidence type="ECO:0000313" key="2">
    <source>
        <dbReference type="EMBL" id="EIM58173.1"/>
    </source>
</evidence>
<proteinExistence type="predicted"/>
<dbReference type="InterPro" id="IPR009081">
    <property type="entry name" value="PP-bd_ACP"/>
</dbReference>
<feature type="domain" description="Carrier" evidence="1">
    <location>
        <begin position="2"/>
        <end position="77"/>
    </location>
</feature>
<accession>I5AWK0</accession>
<dbReference type="Pfam" id="PF00550">
    <property type="entry name" value="PP-binding"/>
    <property type="match status" value="1"/>
</dbReference>
<sequence>MKKYESKLMELIRQYADAAVTKITPEMRFREDLGFSSLAFMSFLGDVEDEFDVEADEEKALKITTVGQASDLLAEMLA</sequence>
<reference evidence="2 3" key="1">
    <citation type="submission" date="2010-08" db="EMBL/GenBank/DDBJ databases">
        <authorList>
            <consortium name="US DOE Joint Genome Institute (JGI-PGF)"/>
            <person name="Lucas S."/>
            <person name="Copeland A."/>
            <person name="Lapidus A."/>
            <person name="Cheng J.-F."/>
            <person name="Bruce D."/>
            <person name="Goodwin L."/>
            <person name="Pitluck S."/>
            <person name="Land M.L."/>
            <person name="Hauser L."/>
            <person name="Chang Y.-J."/>
            <person name="Anderson I.J."/>
            <person name="Johnson E."/>
            <person name="Mulhopadhyay B."/>
            <person name="Kyrpides N."/>
            <person name="Woyke T.J."/>
        </authorList>
    </citation>
    <scope>NUCLEOTIDE SEQUENCE [LARGE SCALE GENOMIC DNA]</scope>
    <source>
        <strain evidence="2 3">6</strain>
    </source>
</reference>
<name>I5AWK0_EUBC6</name>
<dbReference type="STRING" id="633697.EubceDRAFT1_2447"/>
<reference evidence="2 3" key="2">
    <citation type="submission" date="2012-02" db="EMBL/GenBank/DDBJ databases">
        <title>Improved High-Quality Draft sequence of Eubacterium cellulosolvens 6.</title>
        <authorList>
            <consortium name="US DOE Joint Genome Institute"/>
            <person name="Lucas S."/>
            <person name="Han J."/>
            <person name="Lapidus A."/>
            <person name="Cheng J.-F."/>
            <person name="Goodwin L."/>
            <person name="Pitluck S."/>
            <person name="Peters L."/>
            <person name="Mikhailova N."/>
            <person name="Gu W."/>
            <person name="Detter J.C."/>
            <person name="Han C."/>
            <person name="Tapia R."/>
            <person name="Land M."/>
            <person name="Hauser L."/>
            <person name="Kyrpides N."/>
            <person name="Ivanova N."/>
            <person name="Pagani I."/>
            <person name="Johnson E."/>
            <person name="Mukhopadhyay B."/>
            <person name="Anderson I."/>
            <person name="Woyke T."/>
        </authorList>
    </citation>
    <scope>NUCLEOTIDE SEQUENCE [LARGE SCALE GENOMIC DNA]</scope>
    <source>
        <strain evidence="2 3">6</strain>
    </source>
</reference>
<dbReference type="Proteomes" id="UP000005753">
    <property type="component" value="Chromosome"/>
</dbReference>
<dbReference type="InterPro" id="IPR036736">
    <property type="entry name" value="ACP-like_sf"/>
</dbReference>
<evidence type="ECO:0000313" key="3">
    <source>
        <dbReference type="Proteomes" id="UP000005753"/>
    </source>
</evidence>
<dbReference type="PROSITE" id="PS50075">
    <property type="entry name" value="CARRIER"/>
    <property type="match status" value="1"/>
</dbReference>
<dbReference type="Gene3D" id="1.10.1200.10">
    <property type="entry name" value="ACP-like"/>
    <property type="match status" value="1"/>
</dbReference>
<dbReference type="eggNOG" id="ENOG50330GX">
    <property type="taxonomic scope" value="Bacteria"/>
</dbReference>
<dbReference type="HOGENOM" id="CLU_108696_5_0_9"/>
<gene>
    <name evidence="2" type="ORF">EubceDRAFT1_2447</name>
</gene>
<organism evidence="2 3">
    <name type="scientific">Eubacterium cellulosolvens (strain ATCC 43171 / JCM 9499 / 6)</name>
    <name type="common">Cillobacterium cellulosolvens</name>
    <dbReference type="NCBI Taxonomy" id="633697"/>
    <lineage>
        <taxon>Bacteria</taxon>
        <taxon>Bacillati</taxon>
        <taxon>Bacillota</taxon>
        <taxon>Clostridia</taxon>
        <taxon>Eubacteriales</taxon>
        <taxon>Eubacteriaceae</taxon>
        <taxon>Eubacterium</taxon>
    </lineage>
</organism>
<dbReference type="EMBL" id="CM001487">
    <property type="protein sequence ID" value="EIM58173.1"/>
    <property type="molecule type" value="Genomic_DNA"/>
</dbReference>